<feature type="non-terminal residue" evidence="2">
    <location>
        <position position="55"/>
    </location>
</feature>
<dbReference type="AlphaFoldDB" id="A0A2K3KFM0"/>
<feature type="compositionally biased region" description="Basic and acidic residues" evidence="1">
    <location>
        <begin position="11"/>
        <end position="24"/>
    </location>
</feature>
<evidence type="ECO:0000256" key="1">
    <source>
        <dbReference type="SAM" id="MobiDB-lite"/>
    </source>
</evidence>
<reference evidence="2 3" key="1">
    <citation type="journal article" date="2014" name="Am. J. Bot.">
        <title>Genome assembly and annotation for red clover (Trifolium pratense; Fabaceae).</title>
        <authorList>
            <person name="Istvanek J."/>
            <person name="Jaros M."/>
            <person name="Krenek A."/>
            <person name="Repkova J."/>
        </authorList>
    </citation>
    <scope>NUCLEOTIDE SEQUENCE [LARGE SCALE GENOMIC DNA]</scope>
    <source>
        <strain evidence="3">cv. Tatra</strain>
        <tissue evidence="2">Young leaves</tissue>
    </source>
</reference>
<dbReference type="EMBL" id="ASHM01094688">
    <property type="protein sequence ID" value="PNX65072.1"/>
    <property type="molecule type" value="Genomic_DNA"/>
</dbReference>
<name>A0A2K3KFM0_TRIPR</name>
<gene>
    <name evidence="2" type="ORF">L195_g054349</name>
</gene>
<protein>
    <submittedName>
        <fullName evidence="2">Uncharacterized protein</fullName>
    </submittedName>
</protein>
<comment type="caution">
    <text evidence="2">The sequence shown here is derived from an EMBL/GenBank/DDBJ whole genome shotgun (WGS) entry which is preliminary data.</text>
</comment>
<organism evidence="2 3">
    <name type="scientific">Trifolium pratense</name>
    <name type="common">Red clover</name>
    <dbReference type="NCBI Taxonomy" id="57577"/>
    <lineage>
        <taxon>Eukaryota</taxon>
        <taxon>Viridiplantae</taxon>
        <taxon>Streptophyta</taxon>
        <taxon>Embryophyta</taxon>
        <taxon>Tracheophyta</taxon>
        <taxon>Spermatophyta</taxon>
        <taxon>Magnoliopsida</taxon>
        <taxon>eudicotyledons</taxon>
        <taxon>Gunneridae</taxon>
        <taxon>Pentapetalae</taxon>
        <taxon>rosids</taxon>
        <taxon>fabids</taxon>
        <taxon>Fabales</taxon>
        <taxon>Fabaceae</taxon>
        <taxon>Papilionoideae</taxon>
        <taxon>50 kb inversion clade</taxon>
        <taxon>NPAAA clade</taxon>
        <taxon>Hologalegina</taxon>
        <taxon>IRL clade</taxon>
        <taxon>Trifolieae</taxon>
        <taxon>Trifolium</taxon>
    </lineage>
</organism>
<feature type="compositionally biased region" description="Basic residues" evidence="1">
    <location>
        <begin position="1"/>
        <end position="10"/>
    </location>
</feature>
<accession>A0A2K3KFM0</accession>
<feature type="region of interest" description="Disordered" evidence="1">
    <location>
        <begin position="1"/>
        <end position="28"/>
    </location>
</feature>
<dbReference type="Proteomes" id="UP000236291">
    <property type="component" value="Unassembled WGS sequence"/>
</dbReference>
<evidence type="ECO:0000313" key="2">
    <source>
        <dbReference type="EMBL" id="PNX65072.1"/>
    </source>
</evidence>
<proteinExistence type="predicted"/>
<reference evidence="2 3" key="2">
    <citation type="journal article" date="2017" name="Front. Plant Sci.">
        <title>Gene Classification and Mining of Molecular Markers Useful in Red Clover (Trifolium pratense) Breeding.</title>
        <authorList>
            <person name="Istvanek J."/>
            <person name="Dluhosova J."/>
            <person name="Dluhos P."/>
            <person name="Patkova L."/>
            <person name="Nedelnik J."/>
            <person name="Repkova J."/>
        </authorList>
    </citation>
    <scope>NUCLEOTIDE SEQUENCE [LARGE SCALE GENOMIC DNA]</scope>
    <source>
        <strain evidence="3">cv. Tatra</strain>
        <tissue evidence="2">Young leaves</tissue>
    </source>
</reference>
<evidence type="ECO:0000313" key="3">
    <source>
        <dbReference type="Proteomes" id="UP000236291"/>
    </source>
</evidence>
<sequence>MENIKRRKRQATGDDIGKLLEKPPKVSNLSSGENVAAAIVIDVQDNEDELKTKLK</sequence>